<dbReference type="AlphaFoldDB" id="A0A8A4VLT0"/>
<organism evidence="17">
    <name type="scientific">Youtuus erythrus</name>
    <dbReference type="NCBI Taxonomy" id="2820092"/>
    <lineage>
        <taxon>Eukaryota</taxon>
        <taxon>Metazoa</taxon>
        <taxon>Ecdysozoa</taxon>
        <taxon>Arthropoda</taxon>
        <taxon>Hexapoda</taxon>
        <taxon>Insecta</taxon>
        <taxon>Pterygota</taxon>
        <taxon>Neoptera</taxon>
        <taxon>Paraneoptera</taxon>
        <taxon>Hemiptera</taxon>
        <taxon>Auchenorrhyncha</taxon>
        <taxon>Fulgoroidea</taxon>
        <taxon>Caliscelidae</taxon>
        <taxon>Youtuus</taxon>
    </lineage>
</organism>
<dbReference type="EC" id="7.1.1.2" evidence="3"/>
<dbReference type="GO" id="GO:0031966">
    <property type="term" value="C:mitochondrial membrane"/>
    <property type="evidence" value="ECO:0007669"/>
    <property type="project" value="UniProtKB-SubCell"/>
</dbReference>
<keyword evidence="13 16" id="KW-0472">Membrane</keyword>
<gene>
    <name evidence="17" type="primary">ND6</name>
</gene>
<dbReference type="PANTHER" id="PTHR11435:SF1">
    <property type="entry name" value="NADH-UBIQUINONE OXIDOREDUCTASE CHAIN 6"/>
    <property type="match status" value="1"/>
</dbReference>
<keyword evidence="8" id="KW-1278">Translocase</keyword>
<evidence type="ECO:0000256" key="5">
    <source>
        <dbReference type="ARBA" id="ARBA00022448"/>
    </source>
</evidence>
<dbReference type="GO" id="GO:0008137">
    <property type="term" value="F:NADH dehydrogenase (ubiquinone) activity"/>
    <property type="evidence" value="ECO:0007669"/>
    <property type="project" value="UniProtKB-EC"/>
</dbReference>
<evidence type="ECO:0000256" key="11">
    <source>
        <dbReference type="ARBA" id="ARBA00023027"/>
    </source>
</evidence>
<evidence type="ECO:0000256" key="16">
    <source>
        <dbReference type="SAM" id="Phobius"/>
    </source>
</evidence>
<feature type="transmembrane region" description="Helical" evidence="16">
    <location>
        <begin position="76"/>
        <end position="94"/>
    </location>
</feature>
<keyword evidence="10 16" id="KW-1133">Transmembrane helix</keyword>
<protein>
    <recommendedName>
        <fullName evidence="4">NADH-ubiquinone oxidoreductase chain 6</fullName>
        <ecNumber evidence="3">7.1.1.2</ecNumber>
    </recommendedName>
    <alternativeName>
        <fullName evidence="14">NADH dehydrogenase subunit 6</fullName>
    </alternativeName>
</protein>
<keyword evidence="11" id="KW-0520">NAD</keyword>
<keyword evidence="7 16" id="KW-0812">Transmembrane</keyword>
<evidence type="ECO:0000256" key="3">
    <source>
        <dbReference type="ARBA" id="ARBA00012944"/>
    </source>
</evidence>
<evidence type="ECO:0000256" key="8">
    <source>
        <dbReference type="ARBA" id="ARBA00022967"/>
    </source>
</evidence>
<dbReference type="InterPro" id="IPR050269">
    <property type="entry name" value="ComplexI_Subunit6"/>
</dbReference>
<feature type="transmembrane region" description="Helical" evidence="16">
    <location>
        <begin position="132"/>
        <end position="150"/>
    </location>
</feature>
<dbReference type="EMBL" id="MW281861">
    <property type="protein sequence ID" value="QTD82449.1"/>
    <property type="molecule type" value="Genomic_DNA"/>
</dbReference>
<dbReference type="GeneID" id="69231096"/>
<evidence type="ECO:0000256" key="12">
    <source>
        <dbReference type="ARBA" id="ARBA00023128"/>
    </source>
</evidence>
<keyword evidence="6" id="KW-0679">Respiratory chain</keyword>
<evidence type="ECO:0000256" key="7">
    <source>
        <dbReference type="ARBA" id="ARBA00022692"/>
    </source>
</evidence>
<geneLocation type="mitochondrion" evidence="17"/>
<dbReference type="RefSeq" id="YP_010235831.1">
    <property type="nucleotide sequence ID" value="NC_059811.1"/>
</dbReference>
<comment type="catalytic activity">
    <reaction evidence="15">
        <text>a ubiquinone + NADH + 5 H(+)(in) = a ubiquinol + NAD(+) + 4 H(+)(out)</text>
        <dbReference type="Rhea" id="RHEA:29091"/>
        <dbReference type="Rhea" id="RHEA-COMP:9565"/>
        <dbReference type="Rhea" id="RHEA-COMP:9566"/>
        <dbReference type="ChEBI" id="CHEBI:15378"/>
        <dbReference type="ChEBI" id="CHEBI:16389"/>
        <dbReference type="ChEBI" id="CHEBI:17976"/>
        <dbReference type="ChEBI" id="CHEBI:57540"/>
        <dbReference type="ChEBI" id="CHEBI:57945"/>
        <dbReference type="EC" id="7.1.1.2"/>
    </reaction>
</comment>
<accession>A0A8A4VLT0</accession>
<evidence type="ECO:0000256" key="1">
    <source>
        <dbReference type="ARBA" id="ARBA00004225"/>
    </source>
</evidence>
<keyword evidence="9" id="KW-0249">Electron transport</keyword>
<name>A0A8A4VLT0_9HEMI</name>
<evidence type="ECO:0000256" key="2">
    <source>
        <dbReference type="ARBA" id="ARBA00005698"/>
    </source>
</evidence>
<evidence type="ECO:0000256" key="14">
    <source>
        <dbReference type="ARBA" id="ARBA00031019"/>
    </source>
</evidence>
<sequence length="163" mass="19040">MKMMMILLSLTSPILKHPISLGSTLMIQTILICNYLSSNFESSWYSYIIFITIIGGMMVMFMYMSSIASNEKFNMIKMKFMFMIIILTITILTLEKYKMNLISKMEEKKIIFHEIEETKSTFKFFNFNKMNITTLMMIILLISMISITNISSSFEGPLKKTYV</sequence>
<evidence type="ECO:0000256" key="4">
    <source>
        <dbReference type="ARBA" id="ARBA00021095"/>
    </source>
</evidence>
<comment type="subcellular location">
    <subcellularLocation>
        <location evidence="1">Mitochondrion membrane</location>
        <topology evidence="1">Multi-pass membrane protein</topology>
    </subcellularLocation>
</comment>
<evidence type="ECO:0000313" key="17">
    <source>
        <dbReference type="EMBL" id="QTD82449.1"/>
    </source>
</evidence>
<dbReference type="PANTHER" id="PTHR11435">
    <property type="entry name" value="NADH UBIQUINONE OXIDOREDUCTASE SUBUNIT ND6"/>
    <property type="match status" value="1"/>
</dbReference>
<evidence type="ECO:0000256" key="10">
    <source>
        <dbReference type="ARBA" id="ARBA00022989"/>
    </source>
</evidence>
<keyword evidence="5" id="KW-0813">Transport</keyword>
<keyword evidence="12 17" id="KW-0496">Mitochondrion</keyword>
<reference evidence="17" key="1">
    <citation type="journal article" name="Int. J. Mol. Sci.">
        <title>Structural Features and Phylogenetic Implications of Four New Mitogenomes of Caliscelidae (Hemiptera: Fulgoromorpha).</title>
        <authorList>
            <person name="Gong N."/>
            <person name="Yang L."/>
            <person name="Chen X.S."/>
        </authorList>
    </citation>
    <scope>NUCLEOTIDE SEQUENCE</scope>
</reference>
<comment type="similarity">
    <text evidence="2">Belongs to the complex I subunit 6 family.</text>
</comment>
<proteinExistence type="inferred from homology"/>
<feature type="transmembrane region" description="Helical" evidence="16">
    <location>
        <begin position="44"/>
        <end position="64"/>
    </location>
</feature>
<evidence type="ECO:0000256" key="13">
    <source>
        <dbReference type="ARBA" id="ARBA00023136"/>
    </source>
</evidence>
<evidence type="ECO:0000256" key="6">
    <source>
        <dbReference type="ARBA" id="ARBA00022660"/>
    </source>
</evidence>
<evidence type="ECO:0000256" key="9">
    <source>
        <dbReference type="ARBA" id="ARBA00022982"/>
    </source>
</evidence>
<dbReference type="CTD" id="4541"/>
<evidence type="ECO:0000256" key="15">
    <source>
        <dbReference type="ARBA" id="ARBA00049551"/>
    </source>
</evidence>